<keyword evidence="3" id="KW-1185">Reference proteome</keyword>
<dbReference type="AlphaFoldDB" id="G8JXR0"/>
<dbReference type="Proteomes" id="UP000006790">
    <property type="component" value="Chromosome 8"/>
</dbReference>
<dbReference type="OMA" id="HLEFWIY"/>
<proteinExistence type="predicted"/>
<reference evidence="3" key="1">
    <citation type="journal article" date="2012" name="G3 (Bethesda)">
        <title>Pichia sorbitophila, an interspecies yeast hybrid reveals early steps of genome resolution following polyploidization.</title>
        <authorList>
            <person name="Leh Louis V."/>
            <person name="Despons L."/>
            <person name="Friedrich A."/>
            <person name="Martin T."/>
            <person name="Durrens P."/>
            <person name="Casaregola S."/>
            <person name="Neuveglise C."/>
            <person name="Fairhead C."/>
            <person name="Marck C."/>
            <person name="Cruz J.A."/>
            <person name="Straub M.L."/>
            <person name="Kugler V."/>
            <person name="Sacerdot C."/>
            <person name="Uzunov Z."/>
            <person name="Thierry A."/>
            <person name="Weiss S."/>
            <person name="Bleykasten C."/>
            <person name="De Montigny J."/>
            <person name="Jacques N."/>
            <person name="Jung P."/>
            <person name="Lemaire M."/>
            <person name="Mallet S."/>
            <person name="Morel G."/>
            <person name="Richard G.F."/>
            <person name="Sarkar A."/>
            <person name="Savel G."/>
            <person name="Schacherer J."/>
            <person name="Seret M.L."/>
            <person name="Talla E."/>
            <person name="Samson G."/>
            <person name="Jubin C."/>
            <person name="Poulain J."/>
            <person name="Vacherie B."/>
            <person name="Barbe V."/>
            <person name="Pelletier E."/>
            <person name="Sherman D.J."/>
            <person name="Westhof E."/>
            <person name="Weissenbach J."/>
            <person name="Baret P.V."/>
            <person name="Wincker P."/>
            <person name="Gaillardin C."/>
            <person name="Dujon B."/>
            <person name="Souciet J.L."/>
        </authorList>
    </citation>
    <scope>NUCLEOTIDE SEQUENCE [LARGE SCALE GENOMIC DNA]</scope>
    <source>
        <strain evidence="3">CBS 270.75 / DBVPG 7215 / KCTC 17166 / NRRL Y-17582</strain>
    </source>
</reference>
<dbReference type="STRING" id="931890.G8JXR0"/>
<dbReference type="KEGG" id="erc:Ecym_8361"/>
<feature type="transmembrane region" description="Helical" evidence="1">
    <location>
        <begin position="78"/>
        <end position="103"/>
    </location>
</feature>
<dbReference type="GeneID" id="11472758"/>
<organism evidence="2 3">
    <name type="scientific">Eremothecium cymbalariae (strain CBS 270.75 / DBVPG 7215 / KCTC 17166 / NRRL Y-17582)</name>
    <name type="common">Yeast</name>
    <dbReference type="NCBI Taxonomy" id="931890"/>
    <lineage>
        <taxon>Eukaryota</taxon>
        <taxon>Fungi</taxon>
        <taxon>Dikarya</taxon>
        <taxon>Ascomycota</taxon>
        <taxon>Saccharomycotina</taxon>
        <taxon>Saccharomycetes</taxon>
        <taxon>Saccharomycetales</taxon>
        <taxon>Saccharomycetaceae</taxon>
        <taxon>Eremothecium</taxon>
    </lineage>
</organism>
<evidence type="ECO:0008006" key="4">
    <source>
        <dbReference type="Google" id="ProtNLM"/>
    </source>
</evidence>
<keyword evidence="1" id="KW-0812">Transmembrane</keyword>
<keyword evidence="1" id="KW-1133">Transmembrane helix</keyword>
<dbReference type="InterPro" id="IPR052786">
    <property type="entry name" value="Spore_wall_assembly"/>
</dbReference>
<dbReference type="PANTHER" id="PTHR34292:SF3">
    <property type="entry name" value="OUTER SPORE WALL PROTEIN LDS2-RELATED"/>
    <property type="match status" value="1"/>
</dbReference>
<keyword evidence="1" id="KW-0472">Membrane</keyword>
<feature type="transmembrane region" description="Helical" evidence="1">
    <location>
        <begin position="196"/>
        <end position="218"/>
    </location>
</feature>
<name>G8JXR0_ERECY</name>
<accession>G8JXR0</accession>
<sequence length="318" mass="36634">MSLWNQRSFNSQKTSISQNHGISNELYNATIGSLFELSVIIGYRVEAVRKNFRKDICNVRSYVYPILGFGEFLKSYRYWGFAGIIGVCYMLLFLMLTTFYATFLLPILSAWQVVLLGPIGMVISIIQMVLQCNLWSVRGVKWFVLPVVREDIFDTYLRKKGYGRVLDVLKLRSVPVPPTYHKNHLEFWIYQIPIQIFLVTCSISNSIFIVAFSLIPIIGPTTAVILLSPKRSYNYYNTWMKQLRMTRKMKIDSYYEKLGHHMAFGLSCGLFELFPLLSVIGICSNVISTALYVENEIQTTLVNIDMSELENLQITLKS</sequence>
<dbReference type="InParanoid" id="G8JXR0"/>
<dbReference type="eggNOG" id="ENOG502QVX4">
    <property type="taxonomic scope" value="Eukaryota"/>
</dbReference>
<dbReference type="FunCoup" id="G8JXR0">
    <property type="interactions" value="36"/>
</dbReference>
<evidence type="ECO:0000256" key="1">
    <source>
        <dbReference type="SAM" id="Phobius"/>
    </source>
</evidence>
<evidence type="ECO:0000313" key="2">
    <source>
        <dbReference type="EMBL" id="AET41634.1"/>
    </source>
</evidence>
<feature type="transmembrane region" description="Helical" evidence="1">
    <location>
        <begin position="109"/>
        <end position="130"/>
    </location>
</feature>
<feature type="transmembrane region" description="Helical" evidence="1">
    <location>
        <begin position="273"/>
        <end position="293"/>
    </location>
</feature>
<dbReference type="GO" id="GO:0005619">
    <property type="term" value="C:ascospore wall"/>
    <property type="evidence" value="ECO:0007669"/>
    <property type="project" value="TreeGrafter"/>
</dbReference>
<dbReference type="RefSeq" id="XP_003648451.1">
    <property type="nucleotide sequence ID" value="XM_003648403.1"/>
</dbReference>
<dbReference type="OrthoDB" id="10012223at2759"/>
<gene>
    <name evidence="2" type="ordered locus">Ecym_8361</name>
</gene>
<dbReference type="EMBL" id="CP002504">
    <property type="protein sequence ID" value="AET41634.1"/>
    <property type="molecule type" value="Genomic_DNA"/>
</dbReference>
<evidence type="ECO:0000313" key="3">
    <source>
        <dbReference type="Proteomes" id="UP000006790"/>
    </source>
</evidence>
<dbReference type="HOGENOM" id="CLU_062645_2_0_1"/>
<protein>
    <recommendedName>
        <fullName evidence="4">Outer spore wall protein RRT8</fullName>
    </recommendedName>
</protein>
<dbReference type="GO" id="GO:0005628">
    <property type="term" value="C:prospore membrane"/>
    <property type="evidence" value="ECO:0007669"/>
    <property type="project" value="TreeGrafter"/>
</dbReference>
<dbReference type="GO" id="GO:0005811">
    <property type="term" value="C:lipid droplet"/>
    <property type="evidence" value="ECO:0007669"/>
    <property type="project" value="TreeGrafter"/>
</dbReference>
<dbReference type="PANTHER" id="PTHR34292">
    <property type="entry name" value="OUTER SPORE WALL PROTEIN LDS1"/>
    <property type="match status" value="1"/>
</dbReference>